<dbReference type="EMBL" id="JAHXPT010000003">
    <property type="protein sequence ID" value="MBW6409422.1"/>
    <property type="molecule type" value="Genomic_DNA"/>
</dbReference>
<evidence type="ECO:0000313" key="9">
    <source>
        <dbReference type="EMBL" id="MBW6409422.1"/>
    </source>
</evidence>
<dbReference type="InterPro" id="IPR045028">
    <property type="entry name" value="DinG/Rad3-like"/>
</dbReference>
<dbReference type="PROSITE" id="PS51193">
    <property type="entry name" value="HELICASE_ATP_BIND_2"/>
    <property type="match status" value="1"/>
</dbReference>
<comment type="cofactor">
    <cofactor evidence="1">
        <name>[4Fe-4S] cluster</name>
        <dbReference type="ChEBI" id="CHEBI:49883"/>
    </cofactor>
</comment>
<accession>A0ABS7ALA9</accession>
<dbReference type="InterPro" id="IPR027417">
    <property type="entry name" value="P-loop_NTPase"/>
</dbReference>
<dbReference type="InterPro" id="IPR012337">
    <property type="entry name" value="RNaseH-like_sf"/>
</dbReference>
<dbReference type="GO" id="GO:0004386">
    <property type="term" value="F:helicase activity"/>
    <property type="evidence" value="ECO:0007669"/>
    <property type="project" value="UniProtKB-KW"/>
</dbReference>
<dbReference type="SUPFAM" id="SSF53098">
    <property type="entry name" value="Ribonuclease H-like"/>
    <property type="match status" value="1"/>
</dbReference>
<dbReference type="PANTHER" id="PTHR11472">
    <property type="entry name" value="DNA REPAIR DEAD HELICASE RAD3/XP-D SUBFAMILY MEMBER"/>
    <property type="match status" value="1"/>
</dbReference>
<dbReference type="InterPro" id="IPR014013">
    <property type="entry name" value="Helic_SF1/SF2_ATP-bd_DinG/Rad3"/>
</dbReference>
<evidence type="ECO:0000256" key="6">
    <source>
        <dbReference type="ARBA" id="ARBA00044969"/>
    </source>
</evidence>
<dbReference type="Pfam" id="PF13307">
    <property type="entry name" value="Helicase_C_2"/>
    <property type="match status" value="1"/>
</dbReference>
<gene>
    <name evidence="9" type="ORF">KYD98_04905</name>
</gene>
<reference evidence="9 10" key="1">
    <citation type="submission" date="2021-07" db="EMBL/GenBank/DDBJ databases">
        <title>Clostridium weizhouense sp. nov., an anaerobic bacterium isolated from activated sludge of Petroleum wastewater.</title>
        <authorList>
            <person name="Li Q."/>
        </authorList>
    </citation>
    <scope>NUCLEOTIDE SEQUENCE [LARGE SCALE GENOMIC DNA]</scope>
    <source>
        <strain evidence="9 10">YB-6</strain>
    </source>
</reference>
<evidence type="ECO:0000313" key="10">
    <source>
        <dbReference type="Proteomes" id="UP001519921"/>
    </source>
</evidence>
<dbReference type="CDD" id="cd06127">
    <property type="entry name" value="DEDDh"/>
    <property type="match status" value="1"/>
</dbReference>
<evidence type="ECO:0000256" key="5">
    <source>
        <dbReference type="ARBA" id="ARBA00038058"/>
    </source>
</evidence>
<dbReference type="EC" id="5.6.2.3" evidence="6"/>
<dbReference type="Pfam" id="PF00270">
    <property type="entry name" value="DEAD"/>
    <property type="match status" value="1"/>
</dbReference>
<dbReference type="Proteomes" id="UP001519921">
    <property type="component" value="Unassembled WGS sequence"/>
</dbReference>
<comment type="caution">
    <text evidence="9">The sequence shown here is derived from an EMBL/GenBank/DDBJ whole genome shotgun (WGS) entry which is preliminary data.</text>
</comment>
<dbReference type="SUPFAM" id="SSF52540">
    <property type="entry name" value="P-loop containing nucleoside triphosphate hydrolases"/>
    <property type="match status" value="2"/>
</dbReference>
<dbReference type="SMART" id="SM00491">
    <property type="entry name" value="HELICc2"/>
    <property type="match status" value="1"/>
</dbReference>
<name>A0ABS7ALA9_9CLOT</name>
<evidence type="ECO:0000256" key="2">
    <source>
        <dbReference type="ARBA" id="ARBA00022741"/>
    </source>
</evidence>
<dbReference type="RefSeq" id="WP_219778481.1">
    <property type="nucleotide sequence ID" value="NZ_JAHXPT010000003.1"/>
</dbReference>
<keyword evidence="4" id="KW-0067">ATP-binding</keyword>
<dbReference type="SMART" id="SM00479">
    <property type="entry name" value="EXOIII"/>
    <property type="match status" value="1"/>
</dbReference>
<comment type="similarity">
    <text evidence="5">Belongs to the helicase family. DinG subfamily.</text>
</comment>
<keyword evidence="3" id="KW-0378">Hydrolase</keyword>
<dbReference type="InterPro" id="IPR011545">
    <property type="entry name" value="DEAD/DEAH_box_helicase_dom"/>
</dbReference>
<organism evidence="9 10">
    <name type="scientific">Clostridium weizhouense</name>
    <dbReference type="NCBI Taxonomy" id="2859781"/>
    <lineage>
        <taxon>Bacteria</taxon>
        <taxon>Bacillati</taxon>
        <taxon>Bacillota</taxon>
        <taxon>Clostridia</taxon>
        <taxon>Eubacteriales</taxon>
        <taxon>Clostridiaceae</taxon>
        <taxon>Clostridium</taxon>
    </lineage>
</organism>
<evidence type="ECO:0000256" key="1">
    <source>
        <dbReference type="ARBA" id="ARBA00001966"/>
    </source>
</evidence>
<evidence type="ECO:0000256" key="4">
    <source>
        <dbReference type="ARBA" id="ARBA00022840"/>
    </source>
</evidence>
<dbReference type="InterPro" id="IPR014001">
    <property type="entry name" value="Helicase_ATP-bd"/>
</dbReference>
<dbReference type="Pfam" id="PF00929">
    <property type="entry name" value="RNase_T"/>
    <property type="match status" value="1"/>
</dbReference>
<dbReference type="PANTHER" id="PTHR11472:SF34">
    <property type="entry name" value="REGULATOR OF TELOMERE ELONGATION HELICASE 1"/>
    <property type="match status" value="1"/>
</dbReference>
<dbReference type="InterPro" id="IPR036397">
    <property type="entry name" value="RNaseH_sf"/>
</dbReference>
<feature type="domain" description="Helicase ATP-binding" evidence="8">
    <location>
        <begin position="250"/>
        <end position="536"/>
    </location>
</feature>
<protein>
    <recommendedName>
        <fullName evidence="6">DNA 5'-3' helicase</fullName>
        <ecNumber evidence="6">5.6.2.3</ecNumber>
    </recommendedName>
</protein>
<evidence type="ECO:0000256" key="3">
    <source>
        <dbReference type="ARBA" id="ARBA00022801"/>
    </source>
</evidence>
<keyword evidence="10" id="KW-1185">Reference proteome</keyword>
<sequence length="975" mass="114595">MINNLNSILNNVIYLDIETTGLDEESCEIIEIGAVKIKDSFITTYNTLIKPKERVPISIYKLCVGLNEDDLLNARSLEEIKNEVVEFLEDLPLICHNGGFEKKFLSYHIPKIKNKIMDSMELATILEPWRKEYNLDYLIKNVTNLDKNELHRGLEDSIDTLKVVNALLCRQWVREENTKSKKSLYNIINKEYEFLKSWNWKEHLLKPILFNPEEYSYVNYEEEKKDEIKLNKIKIDYDKFEELLINEDIWNNGGDFGYQYREDQKNFSKKIRENIENEERIFIEAPTGSGKTFAYLLIALTKAYINKKNKKLNDASYFISTNTKELQNQLIDKDIPMLLKKLGLYGKLNYGAMKGKGNYICIDRLNKCDQLKESKEGNLTDLFLRRLCAEGKHGDIENISFWAYNHYEIEKYLKLINCDNDSCNLDKCAKPCYLRKRYNELPNENITVINHSLLACYPYSEKKKINHLIIDEAHNLMEKCYDFFCEEFSSFDFIELLNQIEKGHPSIYMQLRNLNAEFGYRETIELDKLKYLVEDINTNIFILINEFRRMNLVEGKYNFVTEFFLPREELKASMEALSMQISNLKESIYRLYKVLNDYVKNITLEDETNGDKDYKNLSEYIKKIKDTFDICDKFLEKSTFYAKELEIEVDYNGFIIRNIPLNVGELVNEHMLKEVKSTTFVSATLRIENSFEKIKKHLGQENSKDFIIPPTFNLKQRTKIFALNDIGSYDSPNYIKNIGEFIFNTAKKLNGHILVLFNSNQRKQEVFEELDLLTRGTKIEVHTNRKAIPALNDKNRIVIVLGGQGFFEGIDVAGEGLTCVMLDKLPNRSIEYPILKAITTYENRKYQDVNYPQLCIKLKQIYGRLIRSNFDYGYFIILDPGKNANTIRNIERDLGGPDIQISGCNRVLGYMDYDYGIWKKYNLSLLLKDIKSNERDIEKDFNNEAKKHKMFWEFLGIKDNQCYFRNINYNLKSKS</sequence>
<evidence type="ECO:0000259" key="8">
    <source>
        <dbReference type="PROSITE" id="PS51193"/>
    </source>
</evidence>
<dbReference type="InterPro" id="IPR006555">
    <property type="entry name" value="ATP-dep_Helicase_C"/>
</dbReference>
<dbReference type="Gene3D" id="3.30.420.10">
    <property type="entry name" value="Ribonuclease H-like superfamily/Ribonuclease H"/>
    <property type="match status" value="1"/>
</dbReference>
<dbReference type="SMART" id="SM00487">
    <property type="entry name" value="DEXDc"/>
    <property type="match status" value="1"/>
</dbReference>
<keyword evidence="9" id="KW-0347">Helicase</keyword>
<comment type="catalytic activity">
    <reaction evidence="7">
        <text>ATP + H2O = ADP + phosphate + H(+)</text>
        <dbReference type="Rhea" id="RHEA:13065"/>
        <dbReference type="ChEBI" id="CHEBI:15377"/>
        <dbReference type="ChEBI" id="CHEBI:15378"/>
        <dbReference type="ChEBI" id="CHEBI:30616"/>
        <dbReference type="ChEBI" id="CHEBI:43474"/>
        <dbReference type="ChEBI" id="CHEBI:456216"/>
        <dbReference type="EC" id="5.6.2.3"/>
    </reaction>
</comment>
<proteinExistence type="inferred from homology"/>
<keyword evidence="2" id="KW-0547">Nucleotide-binding</keyword>
<dbReference type="Gene3D" id="3.40.50.300">
    <property type="entry name" value="P-loop containing nucleotide triphosphate hydrolases"/>
    <property type="match status" value="2"/>
</dbReference>
<evidence type="ECO:0000256" key="7">
    <source>
        <dbReference type="ARBA" id="ARBA00048954"/>
    </source>
</evidence>
<dbReference type="InterPro" id="IPR013520">
    <property type="entry name" value="Ribonucl_H"/>
</dbReference>